<evidence type="ECO:0000256" key="4">
    <source>
        <dbReference type="ARBA" id="ARBA00022833"/>
    </source>
</evidence>
<evidence type="ECO:0000256" key="2">
    <source>
        <dbReference type="ARBA" id="ARBA00022723"/>
    </source>
</evidence>
<protein>
    <recommendedName>
        <fullName evidence="8">hAT-like transposase RNase-H fold domain-containing protein</fullName>
    </recommendedName>
</protein>
<dbReference type="InterPro" id="IPR052035">
    <property type="entry name" value="ZnF_BED_domain_contain"/>
</dbReference>
<accession>A0A2N5T0Z6</accession>
<comment type="subcellular location">
    <subcellularLocation>
        <location evidence="1">Nucleus</location>
    </subcellularLocation>
</comment>
<comment type="caution">
    <text evidence="6">The sequence shown here is derived from an EMBL/GenBank/DDBJ whole genome shotgun (WGS) entry which is preliminary data.</text>
</comment>
<dbReference type="GO" id="GO:0005634">
    <property type="term" value="C:nucleus"/>
    <property type="evidence" value="ECO:0007669"/>
    <property type="project" value="UniProtKB-SubCell"/>
</dbReference>
<proteinExistence type="predicted"/>
<dbReference type="Proteomes" id="UP000235388">
    <property type="component" value="Unassembled WGS sequence"/>
</dbReference>
<dbReference type="InterPro" id="IPR012337">
    <property type="entry name" value="RNaseH-like_sf"/>
</dbReference>
<evidence type="ECO:0000256" key="1">
    <source>
        <dbReference type="ARBA" id="ARBA00004123"/>
    </source>
</evidence>
<reference evidence="6 7" key="1">
    <citation type="submission" date="2017-11" db="EMBL/GenBank/DDBJ databases">
        <title>De novo assembly and phasing of dikaryotic genomes from two isolates of Puccinia coronata f. sp. avenae, the causal agent of oat crown rust.</title>
        <authorList>
            <person name="Miller M.E."/>
            <person name="Zhang Y."/>
            <person name="Omidvar V."/>
            <person name="Sperschneider J."/>
            <person name="Schwessinger B."/>
            <person name="Raley C."/>
            <person name="Palmer J.M."/>
            <person name="Garnica D."/>
            <person name="Upadhyaya N."/>
            <person name="Rathjen J."/>
            <person name="Taylor J.M."/>
            <person name="Park R.F."/>
            <person name="Dodds P.N."/>
            <person name="Hirsch C.D."/>
            <person name="Kianian S.F."/>
            <person name="Figueroa M."/>
        </authorList>
    </citation>
    <scope>NUCLEOTIDE SEQUENCE [LARGE SCALE GENOMIC DNA]</scope>
    <source>
        <strain evidence="6">12NC29</strain>
    </source>
</reference>
<evidence type="ECO:0000256" key="3">
    <source>
        <dbReference type="ARBA" id="ARBA00022771"/>
    </source>
</evidence>
<keyword evidence="2" id="KW-0479">Metal-binding</keyword>
<dbReference type="PANTHER" id="PTHR46481:SF10">
    <property type="entry name" value="ZINC FINGER BED DOMAIN-CONTAINING PROTEIN 39"/>
    <property type="match status" value="1"/>
</dbReference>
<dbReference type="SUPFAM" id="SSF53098">
    <property type="entry name" value="Ribonuclease H-like"/>
    <property type="match status" value="1"/>
</dbReference>
<dbReference type="PANTHER" id="PTHR46481">
    <property type="entry name" value="ZINC FINGER BED DOMAIN-CONTAINING PROTEIN 4"/>
    <property type="match status" value="1"/>
</dbReference>
<evidence type="ECO:0000256" key="5">
    <source>
        <dbReference type="ARBA" id="ARBA00023242"/>
    </source>
</evidence>
<dbReference type="OrthoDB" id="3243659at2759"/>
<keyword evidence="5" id="KW-0539">Nucleus</keyword>
<dbReference type="STRING" id="200324.A0A2N5T0Z6"/>
<keyword evidence="7" id="KW-1185">Reference proteome</keyword>
<name>A0A2N5T0Z6_9BASI</name>
<dbReference type="EMBL" id="PGCJ01000818">
    <property type="protein sequence ID" value="PLW19147.1"/>
    <property type="molecule type" value="Genomic_DNA"/>
</dbReference>
<organism evidence="6 7">
    <name type="scientific">Puccinia coronata f. sp. avenae</name>
    <dbReference type="NCBI Taxonomy" id="200324"/>
    <lineage>
        <taxon>Eukaryota</taxon>
        <taxon>Fungi</taxon>
        <taxon>Dikarya</taxon>
        <taxon>Basidiomycota</taxon>
        <taxon>Pucciniomycotina</taxon>
        <taxon>Pucciniomycetes</taxon>
        <taxon>Pucciniales</taxon>
        <taxon>Pucciniaceae</taxon>
        <taxon>Puccinia</taxon>
    </lineage>
</organism>
<sequence>MTLAGTLNLAWVFNQSVSQDLLTKLIIANKKPFTSVEHPIFKAFIKSLQPKFKLFGQTTIKKDIIKMYHAMKEKIMHKLKESRQIALTTDLWTSSIQSPYMVISSHYMLSDWTLRKRIISFKELPPPHTGLAIAKQLISVTVDLKIFDKITSVTVDNASSNDVAIARFASVLQDKSKNPPELNGSYFHVRCVAQMINLIVKEGFKEISEAIAKIRASVQYIKLTPARKQSFQRACEMSSIPTQAFPTVNVPTRWNSTYLMINLAIPYKKAFDYLSMQDSDYTVCPTFAEWAELEAMKEFLSIFNTALRDTPPKGTPAL</sequence>
<evidence type="ECO:0000313" key="7">
    <source>
        <dbReference type="Proteomes" id="UP000235388"/>
    </source>
</evidence>
<dbReference type="AlphaFoldDB" id="A0A2N5T0Z6"/>
<evidence type="ECO:0008006" key="8">
    <source>
        <dbReference type="Google" id="ProtNLM"/>
    </source>
</evidence>
<keyword evidence="4" id="KW-0862">Zinc</keyword>
<gene>
    <name evidence="6" type="ORF">PCANC_16136</name>
</gene>
<dbReference type="GO" id="GO:0008270">
    <property type="term" value="F:zinc ion binding"/>
    <property type="evidence" value="ECO:0007669"/>
    <property type="project" value="UniProtKB-KW"/>
</dbReference>
<keyword evidence="3" id="KW-0863">Zinc-finger</keyword>
<evidence type="ECO:0000313" key="6">
    <source>
        <dbReference type="EMBL" id="PLW19147.1"/>
    </source>
</evidence>